<reference evidence="1 2" key="1">
    <citation type="journal article" date="2018" name="Mol. Biol. Evol.">
        <title>Analysis of the draft genome of the red seaweed Gracilariopsis chorda provides insights into genome size evolution in Rhodophyta.</title>
        <authorList>
            <person name="Lee J."/>
            <person name="Yang E.C."/>
            <person name="Graf L."/>
            <person name="Yang J.H."/>
            <person name="Qiu H."/>
            <person name="Zel Zion U."/>
            <person name="Chan C.X."/>
            <person name="Stephens T.G."/>
            <person name="Weber A.P.M."/>
            <person name="Boo G.H."/>
            <person name="Boo S.M."/>
            <person name="Kim K.M."/>
            <person name="Shin Y."/>
            <person name="Jung M."/>
            <person name="Lee S.J."/>
            <person name="Yim H.S."/>
            <person name="Lee J.H."/>
            <person name="Bhattacharya D."/>
            <person name="Yoon H.S."/>
        </authorList>
    </citation>
    <scope>NUCLEOTIDE SEQUENCE [LARGE SCALE GENOMIC DNA]</scope>
    <source>
        <strain evidence="1 2">SKKU-2015</strain>
        <tissue evidence="1">Whole body</tissue>
    </source>
</reference>
<proteinExistence type="predicted"/>
<comment type="caution">
    <text evidence="1">The sequence shown here is derived from an EMBL/GenBank/DDBJ whole genome shotgun (WGS) entry which is preliminary data.</text>
</comment>
<evidence type="ECO:0000313" key="2">
    <source>
        <dbReference type="Proteomes" id="UP000247409"/>
    </source>
</evidence>
<dbReference type="Proteomes" id="UP000247409">
    <property type="component" value="Unassembled WGS sequence"/>
</dbReference>
<accession>A0A2V3INY3</accession>
<dbReference type="AlphaFoldDB" id="A0A2V3INY3"/>
<sequence length="88" mass="9470">MPGVHPRFIEETASDTVFGASGFPFRTAFVAWVRLGGWNAPVSGSAKIYYLTTPAICGGRGNCSARCPEDWRLSGEPEVPVLVIVSRV</sequence>
<organism evidence="1 2">
    <name type="scientific">Gracilariopsis chorda</name>
    <dbReference type="NCBI Taxonomy" id="448386"/>
    <lineage>
        <taxon>Eukaryota</taxon>
        <taxon>Rhodophyta</taxon>
        <taxon>Florideophyceae</taxon>
        <taxon>Rhodymeniophycidae</taxon>
        <taxon>Gracilariales</taxon>
        <taxon>Gracilariaceae</taxon>
        <taxon>Gracilariopsis</taxon>
    </lineage>
</organism>
<name>A0A2V3INY3_9FLOR</name>
<dbReference type="EMBL" id="NBIV01000111">
    <property type="protein sequence ID" value="PXF43782.1"/>
    <property type="molecule type" value="Genomic_DNA"/>
</dbReference>
<gene>
    <name evidence="1" type="ORF">BWQ96_06475</name>
</gene>
<protein>
    <submittedName>
        <fullName evidence="1">Uncharacterized protein</fullName>
    </submittedName>
</protein>
<keyword evidence="2" id="KW-1185">Reference proteome</keyword>
<evidence type="ECO:0000313" key="1">
    <source>
        <dbReference type="EMBL" id="PXF43782.1"/>
    </source>
</evidence>